<accession>A0ABN9YED2</accession>
<evidence type="ECO:0000256" key="4">
    <source>
        <dbReference type="ARBA" id="ARBA00022989"/>
    </source>
</evidence>
<feature type="domain" description="ABC transporter" evidence="7">
    <location>
        <begin position="305"/>
        <end position="549"/>
    </location>
</feature>
<organism evidence="8 9">
    <name type="scientific">Prorocentrum cordatum</name>
    <dbReference type="NCBI Taxonomy" id="2364126"/>
    <lineage>
        <taxon>Eukaryota</taxon>
        <taxon>Sar</taxon>
        <taxon>Alveolata</taxon>
        <taxon>Dinophyceae</taxon>
        <taxon>Prorocentrales</taxon>
        <taxon>Prorocentraceae</taxon>
        <taxon>Prorocentrum</taxon>
    </lineage>
</organism>
<evidence type="ECO:0000259" key="7">
    <source>
        <dbReference type="PROSITE" id="PS50893"/>
    </source>
</evidence>
<evidence type="ECO:0000313" key="9">
    <source>
        <dbReference type="Proteomes" id="UP001189429"/>
    </source>
</evidence>
<dbReference type="PROSITE" id="PS00211">
    <property type="entry name" value="ABC_TRANSPORTER_1"/>
    <property type="match status" value="1"/>
</dbReference>
<dbReference type="InterPro" id="IPR003439">
    <property type="entry name" value="ABC_transporter-like_ATP-bd"/>
</dbReference>
<comment type="caution">
    <text evidence="8">The sequence shown here is derived from an EMBL/GenBank/DDBJ whole genome shotgun (WGS) entry which is preliminary data.</text>
</comment>
<keyword evidence="9" id="KW-1185">Reference proteome</keyword>
<proteinExistence type="predicted"/>
<dbReference type="Proteomes" id="UP001189429">
    <property type="component" value="Unassembled WGS sequence"/>
</dbReference>
<feature type="region of interest" description="Disordered" evidence="6">
    <location>
        <begin position="615"/>
        <end position="637"/>
    </location>
</feature>
<feature type="compositionally biased region" description="Low complexity" evidence="6">
    <location>
        <begin position="24"/>
        <end position="37"/>
    </location>
</feature>
<dbReference type="InterPro" id="IPR017871">
    <property type="entry name" value="ABC_transporter-like_CS"/>
</dbReference>
<dbReference type="EMBL" id="CAUYUJ010022271">
    <property type="protein sequence ID" value="CAK0909831.1"/>
    <property type="molecule type" value="Genomic_DNA"/>
</dbReference>
<sequence length="637" mass="67162">ERLGACRQRRAWERLGAPGSPKTGAADDAGQARGVAAGARRERRQLLLRLAGSVRASSASRLSTAQGPGGAAAAGACPDCSPCHDLERVALLRGKGPSGAEASIQVWVESQGREAALARLRARAGPGGALERFAALLGSLCELFGVPCRGRAHIFEEDAQTLPHKVAFNHGALFFNFRYFVEEGHEHSWEAAVSFWLVSFAHELAHLETPAHDRRHGRAMEAAQRAVLPDLPKVMRHPWGVAADKSPEPWLLQYESAGVTAVFDVPHSTLLAPVIARAGLSSASPARETTLCEQRCFTRCAKAHLHEQSAASRGASEEHWLGNEAADLAGGRRGCPPFRDGHSAGAAVRVAALAALLAWWAAPAPEPSEAAPPPGRGVRAQALARAKFFWPMRGISPKSSLAAAKARRNAPMSAGVVPLKMKMSSSGLSTPPSFSSTSHPRAGLSLRGLSGGEKKRLSIAVAMLPEPPIVFADEPTSGLDALASLKVLQALKAVADGGMIVLVTVHQPRGAVWELFDRLYLLSEGHLMFTGEASRAASWFKELGYGVPEDGGGGSTSPADWLLDLVTVGFDKGALEHRCCTSLKEVAEASCKFNSSEYMARVNAEVAMACSGAVASSAPWPRGSRGDGSPGRVGAHV</sequence>
<evidence type="ECO:0000256" key="5">
    <source>
        <dbReference type="ARBA" id="ARBA00023136"/>
    </source>
</evidence>
<feature type="non-terminal residue" evidence="8">
    <location>
        <position position="637"/>
    </location>
</feature>
<dbReference type="PANTHER" id="PTHR48041">
    <property type="entry name" value="ABC TRANSPORTER G FAMILY MEMBER 28"/>
    <property type="match status" value="1"/>
</dbReference>
<protein>
    <recommendedName>
        <fullName evidence="7">ABC transporter domain-containing protein</fullName>
    </recommendedName>
</protein>
<feature type="region of interest" description="Disordered" evidence="6">
    <location>
        <begin position="1"/>
        <end position="37"/>
    </location>
</feature>
<evidence type="ECO:0000313" key="8">
    <source>
        <dbReference type="EMBL" id="CAK0909831.1"/>
    </source>
</evidence>
<dbReference type="PANTHER" id="PTHR48041:SF139">
    <property type="entry name" value="PROTEIN SCARLET"/>
    <property type="match status" value="1"/>
</dbReference>
<reference evidence="8" key="1">
    <citation type="submission" date="2023-10" db="EMBL/GenBank/DDBJ databases">
        <authorList>
            <person name="Chen Y."/>
            <person name="Shah S."/>
            <person name="Dougan E. K."/>
            <person name="Thang M."/>
            <person name="Chan C."/>
        </authorList>
    </citation>
    <scope>NUCLEOTIDE SEQUENCE [LARGE SCALE GENOMIC DNA]</scope>
</reference>
<name>A0ABN9YED2_9DINO</name>
<keyword evidence="2" id="KW-0813">Transport</keyword>
<keyword evidence="5" id="KW-0472">Membrane</keyword>
<comment type="subcellular location">
    <subcellularLocation>
        <location evidence="1">Membrane</location>
        <topology evidence="1">Multi-pass membrane protein</topology>
    </subcellularLocation>
</comment>
<dbReference type="Pfam" id="PF00005">
    <property type="entry name" value="ABC_tran"/>
    <property type="match status" value="1"/>
</dbReference>
<dbReference type="InterPro" id="IPR027417">
    <property type="entry name" value="P-loop_NTPase"/>
</dbReference>
<feature type="non-terminal residue" evidence="8">
    <location>
        <position position="1"/>
    </location>
</feature>
<evidence type="ECO:0000256" key="3">
    <source>
        <dbReference type="ARBA" id="ARBA00022692"/>
    </source>
</evidence>
<gene>
    <name evidence="8" type="ORF">PCOR1329_LOCUS84146</name>
</gene>
<evidence type="ECO:0000256" key="2">
    <source>
        <dbReference type="ARBA" id="ARBA00022448"/>
    </source>
</evidence>
<dbReference type="SUPFAM" id="SSF52540">
    <property type="entry name" value="P-loop containing nucleoside triphosphate hydrolases"/>
    <property type="match status" value="1"/>
</dbReference>
<keyword evidence="4" id="KW-1133">Transmembrane helix</keyword>
<evidence type="ECO:0000256" key="1">
    <source>
        <dbReference type="ARBA" id="ARBA00004141"/>
    </source>
</evidence>
<dbReference type="PROSITE" id="PS50893">
    <property type="entry name" value="ABC_TRANSPORTER_2"/>
    <property type="match status" value="1"/>
</dbReference>
<keyword evidence="3" id="KW-0812">Transmembrane</keyword>
<dbReference type="Gene3D" id="3.40.50.300">
    <property type="entry name" value="P-loop containing nucleotide triphosphate hydrolases"/>
    <property type="match status" value="1"/>
</dbReference>
<dbReference type="InterPro" id="IPR050352">
    <property type="entry name" value="ABCG_transporters"/>
</dbReference>
<evidence type="ECO:0000256" key="6">
    <source>
        <dbReference type="SAM" id="MobiDB-lite"/>
    </source>
</evidence>